<evidence type="ECO:0000256" key="1">
    <source>
        <dbReference type="ARBA" id="ARBA00022741"/>
    </source>
</evidence>
<dbReference type="PANTHER" id="PTHR11361:SF34">
    <property type="entry name" value="DNA MISMATCH REPAIR PROTEIN MSH1, MITOCHONDRIAL"/>
    <property type="match status" value="1"/>
</dbReference>
<keyword evidence="3" id="KW-0238">DNA-binding</keyword>
<keyword evidence="6" id="KW-1185">Reference proteome</keyword>
<evidence type="ECO:0000256" key="3">
    <source>
        <dbReference type="ARBA" id="ARBA00023125"/>
    </source>
</evidence>
<dbReference type="EMBL" id="JAGGLB010000002">
    <property type="protein sequence ID" value="MBP1989150.1"/>
    <property type="molecule type" value="Genomic_DNA"/>
</dbReference>
<keyword evidence="2" id="KW-0067">ATP-binding</keyword>
<protein>
    <recommendedName>
        <fullName evidence="4">DNA mismatch repair proteins mutS family domain-containing protein</fullName>
    </recommendedName>
</protein>
<reference evidence="5 6" key="1">
    <citation type="submission" date="2021-03" db="EMBL/GenBank/DDBJ databases">
        <title>Genomic Encyclopedia of Type Strains, Phase IV (KMG-IV): sequencing the most valuable type-strain genomes for metagenomic binning, comparative biology and taxonomic classification.</title>
        <authorList>
            <person name="Goeker M."/>
        </authorList>
    </citation>
    <scope>NUCLEOTIDE SEQUENCE [LARGE SCALE GENOMIC DNA]</scope>
    <source>
        <strain evidence="5 6">DSM 26048</strain>
    </source>
</reference>
<dbReference type="Proteomes" id="UP001519287">
    <property type="component" value="Unassembled WGS sequence"/>
</dbReference>
<evidence type="ECO:0000256" key="2">
    <source>
        <dbReference type="ARBA" id="ARBA00022840"/>
    </source>
</evidence>
<feature type="domain" description="DNA mismatch repair proteins mutS family" evidence="4">
    <location>
        <begin position="328"/>
        <end position="508"/>
    </location>
</feature>
<accession>A0ABS4INQ3</accession>
<dbReference type="InterPro" id="IPR027417">
    <property type="entry name" value="P-loop_NTPase"/>
</dbReference>
<dbReference type="SMART" id="SM00534">
    <property type="entry name" value="MUTSac"/>
    <property type="match status" value="1"/>
</dbReference>
<dbReference type="RefSeq" id="WP_209969984.1">
    <property type="nucleotide sequence ID" value="NZ_JAGGLB010000002.1"/>
</dbReference>
<dbReference type="PANTHER" id="PTHR11361">
    <property type="entry name" value="DNA MISMATCH REPAIR PROTEIN MUTS FAMILY MEMBER"/>
    <property type="match status" value="1"/>
</dbReference>
<dbReference type="InterPro" id="IPR000432">
    <property type="entry name" value="DNA_mismatch_repair_MutS_C"/>
</dbReference>
<proteinExistence type="predicted"/>
<organism evidence="5 6">
    <name type="scientific">Paenibacillus eucommiae</name>
    <dbReference type="NCBI Taxonomy" id="1355755"/>
    <lineage>
        <taxon>Bacteria</taxon>
        <taxon>Bacillati</taxon>
        <taxon>Bacillota</taxon>
        <taxon>Bacilli</taxon>
        <taxon>Bacillales</taxon>
        <taxon>Paenibacillaceae</taxon>
        <taxon>Paenibacillus</taxon>
    </lineage>
</organism>
<keyword evidence="1" id="KW-0547">Nucleotide-binding</keyword>
<comment type="caution">
    <text evidence="5">The sequence shown here is derived from an EMBL/GenBank/DDBJ whole genome shotgun (WGS) entry which is preliminary data.</text>
</comment>
<gene>
    <name evidence="5" type="ORF">J2Z66_000745</name>
</gene>
<name>A0ABS4INQ3_9BACL</name>
<sequence>MEYTSILFEPCSPSKTMKESSRPDFFHDIHMDSIIRELLTGKEEYELTALFYEKLPNRNAIQYRIAVMKDMEYGRLIEPLAVFSQNMRKTRQYAAYSESFKDKEQQDKWLADGALLYCQSIRDLHHILTSAKLHSAGMRFVYNWLTAFIDGAYFSALYEEVNELQQSFERIQYSMLIADRKITIFPHDNEMDYCQSLSETFQTEKNMDEDFTIRFFTGLQLSGLEADVLNILRKQQPEPFRALKTFGSKYKGFIDPAILTFARELQFYLACLQYFQGLQRQGLHYCYPTLSDSKELHIMAGYDLSLASSLLNTGKQVICNDFDVHTHESIFVLTGPNQGGKTTFARSLGQILHLASIGCPVPCQQAELFALDQLFTHFPSKEHLEANTGQLQDELLRLKPILNKATGYSVIILNEIFATTSTLDAHTMSKKLLDKLRLQGTICLFVTHLLEIATSHKNTVSLVAAADPNDPAKRTFLISRKVADGLVYASSIASKYGLTPARMKERIQA</sequence>
<dbReference type="Pfam" id="PF00488">
    <property type="entry name" value="MutS_V"/>
    <property type="match status" value="1"/>
</dbReference>
<dbReference type="InterPro" id="IPR045076">
    <property type="entry name" value="MutS"/>
</dbReference>
<dbReference type="SUPFAM" id="SSF52540">
    <property type="entry name" value="P-loop containing nucleoside triphosphate hydrolases"/>
    <property type="match status" value="1"/>
</dbReference>
<evidence type="ECO:0000313" key="6">
    <source>
        <dbReference type="Proteomes" id="UP001519287"/>
    </source>
</evidence>
<dbReference type="Gene3D" id="3.40.50.300">
    <property type="entry name" value="P-loop containing nucleotide triphosphate hydrolases"/>
    <property type="match status" value="1"/>
</dbReference>
<evidence type="ECO:0000313" key="5">
    <source>
        <dbReference type="EMBL" id="MBP1989150.1"/>
    </source>
</evidence>
<evidence type="ECO:0000259" key="4">
    <source>
        <dbReference type="SMART" id="SM00534"/>
    </source>
</evidence>